<keyword evidence="2" id="KW-1185">Reference proteome</keyword>
<dbReference type="RefSeq" id="WP_204118966.1">
    <property type="nucleotide sequence ID" value="NZ_BOLV01000009.1"/>
</dbReference>
<gene>
    <name evidence="1" type="ORF">ACFQ41_11950</name>
</gene>
<sequence>MEEKTIRALVANAADQVVAAQFTEPQIEARAAAWQKAAPDADLAQTTTYLLNENRAFIEAVLTTVISDLIAKESPHDIR</sequence>
<organism evidence="1 2">
    <name type="scientific">Lacticaseibacillus suilingensis</name>
    <dbReference type="NCBI Taxonomy" id="2799577"/>
    <lineage>
        <taxon>Bacteria</taxon>
        <taxon>Bacillati</taxon>
        <taxon>Bacillota</taxon>
        <taxon>Bacilli</taxon>
        <taxon>Lactobacillales</taxon>
        <taxon>Lactobacillaceae</taxon>
        <taxon>Lacticaseibacillus</taxon>
    </lineage>
</organism>
<name>A0ABW4BHR1_9LACO</name>
<evidence type="ECO:0000313" key="1">
    <source>
        <dbReference type="EMBL" id="MFD1400024.1"/>
    </source>
</evidence>
<dbReference type="EMBL" id="JBHTOA010000046">
    <property type="protein sequence ID" value="MFD1400024.1"/>
    <property type="molecule type" value="Genomic_DNA"/>
</dbReference>
<proteinExistence type="predicted"/>
<reference evidence="2" key="1">
    <citation type="journal article" date="2019" name="Int. J. Syst. Evol. Microbiol.">
        <title>The Global Catalogue of Microorganisms (GCM) 10K type strain sequencing project: providing services to taxonomists for standard genome sequencing and annotation.</title>
        <authorList>
            <consortium name="The Broad Institute Genomics Platform"/>
            <consortium name="The Broad Institute Genome Sequencing Center for Infectious Disease"/>
            <person name="Wu L."/>
            <person name="Ma J."/>
        </authorList>
    </citation>
    <scope>NUCLEOTIDE SEQUENCE [LARGE SCALE GENOMIC DNA]</scope>
    <source>
        <strain evidence="2">CCM 9110</strain>
    </source>
</reference>
<protein>
    <submittedName>
        <fullName evidence="1">Uncharacterized protein</fullName>
    </submittedName>
</protein>
<accession>A0ABW4BHR1</accession>
<evidence type="ECO:0000313" key="2">
    <source>
        <dbReference type="Proteomes" id="UP001597199"/>
    </source>
</evidence>
<dbReference type="Proteomes" id="UP001597199">
    <property type="component" value="Unassembled WGS sequence"/>
</dbReference>
<comment type="caution">
    <text evidence="1">The sequence shown here is derived from an EMBL/GenBank/DDBJ whole genome shotgun (WGS) entry which is preliminary data.</text>
</comment>